<dbReference type="AlphaFoldDB" id="A0A3L6ZQY6"/>
<comment type="caution">
    <text evidence="2">The sequence shown here is derived from an EMBL/GenBank/DDBJ whole genome shotgun (WGS) entry which is preliminary data.</text>
</comment>
<dbReference type="OrthoDB" id="7062584at2"/>
<proteinExistence type="predicted"/>
<evidence type="ECO:0000313" key="3">
    <source>
        <dbReference type="Proteomes" id="UP000270299"/>
    </source>
</evidence>
<dbReference type="InterPro" id="IPR012349">
    <property type="entry name" value="Split_barrel_FMN-bd"/>
</dbReference>
<accession>A0A3L6ZQY6</accession>
<name>A0A3L6ZQY6_9MICO</name>
<sequence length="152" mass="16099">MSETPIAGGIMPMRELTEAESLERLADAPVGRIVVTVGDITDIYPVTHTVLDGTVYFRTAPGDKLAGLAANAAVLFEADDLSTSRGWSVIVRGLARRLESDDDTGPVAGRLRDPFARGSKEVIVQITPSSVSGREFEPTEDDDAPGAPDSTD</sequence>
<protein>
    <submittedName>
        <fullName evidence="2">Pyridoxamine 5'-phosphate oxidase family protein</fullName>
    </submittedName>
</protein>
<dbReference type="Proteomes" id="UP000270299">
    <property type="component" value="Unassembled WGS sequence"/>
</dbReference>
<keyword evidence="3" id="KW-1185">Reference proteome</keyword>
<dbReference type="InterPro" id="IPR024747">
    <property type="entry name" value="Pyridox_Oxase-rel"/>
</dbReference>
<dbReference type="Pfam" id="PF12900">
    <property type="entry name" value="Pyridox_ox_2"/>
    <property type="match status" value="1"/>
</dbReference>
<dbReference type="Gene3D" id="2.30.110.10">
    <property type="entry name" value="Electron Transport, Fmn-binding Protein, Chain A"/>
    <property type="match status" value="1"/>
</dbReference>
<evidence type="ECO:0000256" key="1">
    <source>
        <dbReference type="SAM" id="MobiDB-lite"/>
    </source>
</evidence>
<feature type="region of interest" description="Disordered" evidence="1">
    <location>
        <begin position="127"/>
        <end position="152"/>
    </location>
</feature>
<gene>
    <name evidence="2" type="ORF">D9V29_10305</name>
</gene>
<dbReference type="SUPFAM" id="SSF50475">
    <property type="entry name" value="FMN-binding split barrel"/>
    <property type="match status" value="1"/>
</dbReference>
<dbReference type="EMBL" id="RCUV01000010">
    <property type="protein sequence ID" value="RLP70336.1"/>
    <property type="molecule type" value="Genomic_DNA"/>
</dbReference>
<dbReference type="RefSeq" id="WP_121673241.1">
    <property type="nucleotide sequence ID" value="NZ_RCUV01000010.1"/>
</dbReference>
<reference evidence="2 3" key="1">
    <citation type="submission" date="2018-10" db="EMBL/GenBank/DDBJ databases">
        <authorList>
            <person name="Li J."/>
        </authorList>
    </citation>
    <scope>NUCLEOTIDE SEQUENCE [LARGE SCALE GENOMIC DNA]</scope>
    <source>
        <strain evidence="2 3">CCTCC AB209002</strain>
    </source>
</reference>
<organism evidence="2 3">
    <name type="scientific">Mycetocola manganoxydans</name>
    <dbReference type="NCBI Taxonomy" id="699879"/>
    <lineage>
        <taxon>Bacteria</taxon>
        <taxon>Bacillati</taxon>
        <taxon>Actinomycetota</taxon>
        <taxon>Actinomycetes</taxon>
        <taxon>Micrococcales</taxon>
        <taxon>Microbacteriaceae</taxon>
        <taxon>Mycetocola</taxon>
    </lineage>
</organism>
<evidence type="ECO:0000313" key="2">
    <source>
        <dbReference type="EMBL" id="RLP70336.1"/>
    </source>
</evidence>